<reference evidence="2" key="2">
    <citation type="submission" date="2020-09" db="EMBL/GenBank/DDBJ databases">
        <authorList>
            <person name="Sun Q."/>
            <person name="Ohkuma M."/>
        </authorList>
    </citation>
    <scope>NUCLEOTIDE SEQUENCE</scope>
    <source>
        <strain evidence="2">JCM 3051</strain>
    </source>
</reference>
<dbReference type="AlphaFoldDB" id="A0A8H9GFX8"/>
<feature type="transmembrane region" description="Helical" evidence="1">
    <location>
        <begin position="152"/>
        <end position="171"/>
    </location>
</feature>
<feature type="transmembrane region" description="Helical" evidence="1">
    <location>
        <begin position="191"/>
        <end position="214"/>
    </location>
</feature>
<feature type="transmembrane region" description="Helical" evidence="1">
    <location>
        <begin position="7"/>
        <end position="26"/>
    </location>
</feature>
<name>A0A8H9GFX8_9MICO</name>
<keyword evidence="1" id="KW-0812">Transmembrane</keyword>
<proteinExistence type="predicted"/>
<dbReference type="Proteomes" id="UP000655589">
    <property type="component" value="Unassembled WGS sequence"/>
</dbReference>
<keyword evidence="1" id="KW-0472">Membrane</keyword>
<reference evidence="2" key="1">
    <citation type="journal article" date="2014" name="Int. J. Syst. Evol. Microbiol.">
        <title>Complete genome sequence of Corynebacterium casei LMG S-19264T (=DSM 44701T), isolated from a smear-ripened cheese.</title>
        <authorList>
            <consortium name="US DOE Joint Genome Institute (JGI-PGF)"/>
            <person name="Walter F."/>
            <person name="Albersmeier A."/>
            <person name="Kalinowski J."/>
            <person name="Ruckert C."/>
        </authorList>
    </citation>
    <scope>NUCLEOTIDE SEQUENCE</scope>
    <source>
        <strain evidence="2">JCM 3051</strain>
    </source>
</reference>
<protein>
    <submittedName>
        <fullName evidence="2">Uncharacterized protein</fullName>
    </submittedName>
</protein>
<dbReference type="EMBL" id="BMPT01000004">
    <property type="protein sequence ID" value="GGM19843.1"/>
    <property type="molecule type" value="Genomic_DNA"/>
</dbReference>
<feature type="transmembrane region" description="Helical" evidence="1">
    <location>
        <begin position="118"/>
        <end position="140"/>
    </location>
</feature>
<evidence type="ECO:0000256" key="1">
    <source>
        <dbReference type="SAM" id="Phobius"/>
    </source>
</evidence>
<feature type="transmembrane region" description="Helical" evidence="1">
    <location>
        <begin position="76"/>
        <end position="98"/>
    </location>
</feature>
<sequence length="227" mass="23356">MIGTIAGWYWVIFAVVSVTIVVLMTRYGDGMEDAVLDSQMGGSSRWVVMVLGIIVPAAYLRLHLAAGGTRDTLVAGMLRGGLVGGLLIGLVTAVYLIGERALFDAVGQTWTRQFGPPADGWAGIGLTVLTEACVVATYFLVGAGVAAGFRRFGFVGGTLWTPVALVPAALVDLATHTGVTALLTGLERLPGGAGGVLLALGGGAVAVLLAAWLLRLLLRAVSLRPSL</sequence>
<comment type="caution">
    <text evidence="2">The sequence shown here is derived from an EMBL/GenBank/DDBJ whole genome shotgun (WGS) entry which is preliminary data.</text>
</comment>
<keyword evidence="3" id="KW-1185">Reference proteome</keyword>
<accession>A0A8H9GFX8</accession>
<gene>
    <name evidence="2" type="ORF">GCM10010102_14290</name>
</gene>
<evidence type="ECO:0000313" key="3">
    <source>
        <dbReference type="Proteomes" id="UP000655589"/>
    </source>
</evidence>
<keyword evidence="1" id="KW-1133">Transmembrane helix</keyword>
<feature type="transmembrane region" description="Helical" evidence="1">
    <location>
        <begin position="46"/>
        <end position="64"/>
    </location>
</feature>
<organism evidence="2 3">
    <name type="scientific">Promicromonospora citrea</name>
    <dbReference type="NCBI Taxonomy" id="43677"/>
    <lineage>
        <taxon>Bacteria</taxon>
        <taxon>Bacillati</taxon>
        <taxon>Actinomycetota</taxon>
        <taxon>Actinomycetes</taxon>
        <taxon>Micrococcales</taxon>
        <taxon>Promicromonosporaceae</taxon>
        <taxon>Promicromonospora</taxon>
    </lineage>
</organism>
<evidence type="ECO:0000313" key="2">
    <source>
        <dbReference type="EMBL" id="GGM19843.1"/>
    </source>
</evidence>